<evidence type="ECO:0000313" key="3">
    <source>
        <dbReference type="Proteomes" id="UP001627284"/>
    </source>
</evidence>
<protein>
    <submittedName>
        <fullName evidence="2">Uncharacterized protein</fullName>
    </submittedName>
</protein>
<dbReference type="EMBL" id="JBJKTR010000010">
    <property type="protein sequence ID" value="KAL3356972.1"/>
    <property type="molecule type" value="Genomic_DNA"/>
</dbReference>
<keyword evidence="1" id="KW-1133">Transmembrane helix</keyword>
<keyword evidence="1" id="KW-0472">Membrane</keyword>
<keyword evidence="3" id="KW-1185">Reference proteome</keyword>
<proteinExistence type="predicted"/>
<sequence>MSMKGNITWCGIHKAPHHYNVMNIYKRENSLHSTPLYTLRSLVPSSLACFFLRRNHILFFSIFFHDESSSTFVGCFVFTLLCFSLSSKTLFVSLIGLSFLRILADVGCSRSSNTNFAGDTSFFDANL</sequence>
<keyword evidence="1" id="KW-0812">Transmembrane</keyword>
<evidence type="ECO:0000256" key="1">
    <source>
        <dbReference type="SAM" id="Phobius"/>
    </source>
</evidence>
<accession>A0ABD2TN60</accession>
<reference evidence="2 3" key="1">
    <citation type="submission" date="2024-05" db="EMBL/GenBank/DDBJ databases">
        <title>De novo assembly of an allotetraploid wild potato.</title>
        <authorList>
            <person name="Hosaka A.J."/>
        </authorList>
    </citation>
    <scope>NUCLEOTIDE SEQUENCE [LARGE SCALE GENOMIC DNA]</scope>
    <source>
        <tissue evidence="2">Young leaves</tissue>
    </source>
</reference>
<organism evidence="2 3">
    <name type="scientific">Solanum stoloniferum</name>
    <dbReference type="NCBI Taxonomy" id="62892"/>
    <lineage>
        <taxon>Eukaryota</taxon>
        <taxon>Viridiplantae</taxon>
        <taxon>Streptophyta</taxon>
        <taxon>Embryophyta</taxon>
        <taxon>Tracheophyta</taxon>
        <taxon>Spermatophyta</taxon>
        <taxon>Magnoliopsida</taxon>
        <taxon>eudicotyledons</taxon>
        <taxon>Gunneridae</taxon>
        <taxon>Pentapetalae</taxon>
        <taxon>asterids</taxon>
        <taxon>lamiids</taxon>
        <taxon>Solanales</taxon>
        <taxon>Solanaceae</taxon>
        <taxon>Solanoideae</taxon>
        <taxon>Solaneae</taxon>
        <taxon>Solanum</taxon>
    </lineage>
</organism>
<dbReference type="Proteomes" id="UP001627284">
    <property type="component" value="Unassembled WGS sequence"/>
</dbReference>
<dbReference type="AlphaFoldDB" id="A0ABD2TN60"/>
<evidence type="ECO:0000313" key="2">
    <source>
        <dbReference type="EMBL" id="KAL3356972.1"/>
    </source>
</evidence>
<name>A0ABD2TN60_9SOLN</name>
<feature type="transmembrane region" description="Helical" evidence="1">
    <location>
        <begin position="76"/>
        <end position="100"/>
    </location>
</feature>
<gene>
    <name evidence="2" type="ORF">AABB24_017568</name>
</gene>
<comment type="caution">
    <text evidence="2">The sequence shown here is derived from an EMBL/GenBank/DDBJ whole genome shotgun (WGS) entry which is preliminary data.</text>
</comment>